<proteinExistence type="predicted"/>
<feature type="domain" description="Cell wall-active antibiotics response LiaF-like C-terminal" evidence="2">
    <location>
        <begin position="94"/>
        <end position="152"/>
    </location>
</feature>
<dbReference type="PANTHER" id="PTHR40763">
    <property type="entry name" value="MEMBRANE PROTEIN-RELATED"/>
    <property type="match status" value="1"/>
</dbReference>
<gene>
    <name evidence="3" type="ORF">IDM40_16120</name>
</gene>
<protein>
    <submittedName>
        <fullName evidence="3">DUF1707 and DUF2154 domain-containing protein</fullName>
    </submittedName>
</protein>
<organism evidence="3 4">
    <name type="scientific">Nocardiopsis coralli</name>
    <dbReference type="NCBI Taxonomy" id="2772213"/>
    <lineage>
        <taxon>Bacteria</taxon>
        <taxon>Bacillati</taxon>
        <taxon>Actinomycetota</taxon>
        <taxon>Actinomycetes</taxon>
        <taxon>Streptosporangiales</taxon>
        <taxon>Nocardiopsidaceae</taxon>
        <taxon>Nocardiopsis</taxon>
    </lineage>
</organism>
<name>A0ABR9P946_9ACTN</name>
<dbReference type="Pfam" id="PF09922">
    <property type="entry name" value="LiaF-like_C"/>
    <property type="match status" value="1"/>
</dbReference>
<dbReference type="Pfam" id="PF08044">
    <property type="entry name" value="DUF1707"/>
    <property type="match status" value="1"/>
</dbReference>
<keyword evidence="4" id="KW-1185">Reference proteome</keyword>
<dbReference type="EMBL" id="JADBGI010000013">
    <property type="protein sequence ID" value="MBE3000215.1"/>
    <property type="molecule type" value="Genomic_DNA"/>
</dbReference>
<comment type="caution">
    <text evidence="3">The sequence shown here is derived from an EMBL/GenBank/DDBJ whole genome shotgun (WGS) entry which is preliminary data.</text>
</comment>
<evidence type="ECO:0000259" key="2">
    <source>
        <dbReference type="Pfam" id="PF09922"/>
    </source>
</evidence>
<dbReference type="PANTHER" id="PTHR40763:SF4">
    <property type="entry name" value="DUF1707 DOMAIN-CONTAINING PROTEIN"/>
    <property type="match status" value="1"/>
</dbReference>
<sequence>MSEEVPPERLRASDSDRARVLNALRDAVADGRIDMDEFDERSDRVHAARTLGELPALTADLLPAERQPIRLDPQPVMGLLTGLSRRGRWVCYPDENVVAVAGRVDIDMREALFLRNHQRLNVTAVLGRVEIDVPEGVEVRITGRSFLGRNSTTARAADHPRPPVLEITGFTLFGVVRVRAPRRRRRLGGLVRRRRIAPRGRA</sequence>
<evidence type="ECO:0000313" key="3">
    <source>
        <dbReference type="EMBL" id="MBE3000215.1"/>
    </source>
</evidence>
<dbReference type="InterPro" id="IPR024425">
    <property type="entry name" value="LiaF-like_C"/>
</dbReference>
<accession>A0ABR9P946</accession>
<feature type="domain" description="DUF1707" evidence="1">
    <location>
        <begin position="10"/>
        <end position="61"/>
    </location>
</feature>
<dbReference type="InterPro" id="IPR012551">
    <property type="entry name" value="DUF1707_SHOCT-like"/>
</dbReference>
<reference evidence="3 4" key="1">
    <citation type="submission" date="2020-09" db="EMBL/GenBank/DDBJ databases">
        <title>Diversity and distribution of actinomycetes associated with coral in the coast of Hainan.</title>
        <authorList>
            <person name="Li F."/>
        </authorList>
    </citation>
    <scope>NUCLEOTIDE SEQUENCE [LARGE SCALE GENOMIC DNA]</scope>
    <source>
        <strain evidence="3 4">HNM0947</strain>
    </source>
</reference>
<dbReference type="RefSeq" id="WP_193122824.1">
    <property type="nucleotide sequence ID" value="NZ_JADBGI010000013.1"/>
</dbReference>
<evidence type="ECO:0000313" key="4">
    <source>
        <dbReference type="Proteomes" id="UP000806528"/>
    </source>
</evidence>
<dbReference type="Proteomes" id="UP000806528">
    <property type="component" value="Unassembled WGS sequence"/>
</dbReference>
<evidence type="ECO:0000259" key="1">
    <source>
        <dbReference type="Pfam" id="PF08044"/>
    </source>
</evidence>